<dbReference type="Pfam" id="PF00855">
    <property type="entry name" value="PWWP"/>
    <property type="match status" value="1"/>
</dbReference>
<dbReference type="SMART" id="SM00293">
    <property type="entry name" value="PWWP"/>
    <property type="match status" value="1"/>
</dbReference>
<dbReference type="InterPro" id="IPR000313">
    <property type="entry name" value="PWWP_dom"/>
</dbReference>
<feature type="non-terminal residue" evidence="3">
    <location>
        <position position="497"/>
    </location>
</feature>
<feature type="compositionally biased region" description="Basic and acidic residues" evidence="1">
    <location>
        <begin position="192"/>
        <end position="218"/>
    </location>
</feature>
<dbReference type="PANTHER" id="PTHR12550:SF70">
    <property type="entry name" value="JIL-1 ANCHORING AND STABILIZING PROTEIN, ISOFORM A"/>
    <property type="match status" value="1"/>
</dbReference>
<comment type="caution">
    <text evidence="3">The sequence shown here is derived from an EMBL/GenBank/DDBJ whole genome shotgun (WGS) entry which is preliminary data.</text>
</comment>
<reference evidence="3 4" key="1">
    <citation type="journal article" date="2017" name="Gigascience">
        <title>Draft genome of the honey bee ectoparasitic mite, Tropilaelaps mercedesae, is shaped by the parasitic life history.</title>
        <authorList>
            <person name="Dong X."/>
            <person name="Armstrong S.D."/>
            <person name="Xia D."/>
            <person name="Makepeace B.L."/>
            <person name="Darby A.C."/>
            <person name="Kadowaki T."/>
        </authorList>
    </citation>
    <scope>NUCLEOTIDE SEQUENCE [LARGE SCALE GENOMIC DNA]</scope>
    <source>
        <strain evidence="3">Wuxi-XJTLU</strain>
    </source>
</reference>
<feature type="compositionally biased region" description="Basic and acidic residues" evidence="1">
    <location>
        <begin position="469"/>
        <end position="497"/>
    </location>
</feature>
<dbReference type="EMBL" id="MNPL01022767">
    <property type="protein sequence ID" value="OQR68972.1"/>
    <property type="molecule type" value="Genomic_DNA"/>
</dbReference>
<evidence type="ECO:0000256" key="1">
    <source>
        <dbReference type="SAM" id="MobiDB-lite"/>
    </source>
</evidence>
<evidence type="ECO:0000313" key="4">
    <source>
        <dbReference type="Proteomes" id="UP000192247"/>
    </source>
</evidence>
<dbReference type="PROSITE" id="PS50812">
    <property type="entry name" value="PWWP"/>
    <property type="match status" value="1"/>
</dbReference>
<accession>A0A1V9X6R6</accession>
<dbReference type="CDD" id="cd05834">
    <property type="entry name" value="PWWP_HRP"/>
    <property type="match status" value="1"/>
</dbReference>
<dbReference type="InParanoid" id="A0A1V9X6R6"/>
<feature type="region of interest" description="Disordered" evidence="1">
    <location>
        <begin position="136"/>
        <end position="229"/>
    </location>
</feature>
<dbReference type="STRING" id="418985.A0A1V9X6R6"/>
<feature type="compositionally biased region" description="Low complexity" evidence="1">
    <location>
        <begin position="136"/>
        <end position="145"/>
    </location>
</feature>
<gene>
    <name evidence="3" type="ORF">BIW11_12554</name>
</gene>
<evidence type="ECO:0000259" key="2">
    <source>
        <dbReference type="PROSITE" id="PS50812"/>
    </source>
</evidence>
<name>A0A1V9X6R6_9ACAR</name>
<feature type="region of interest" description="Disordered" evidence="1">
    <location>
        <begin position="442"/>
        <end position="497"/>
    </location>
</feature>
<dbReference type="OrthoDB" id="62853at2759"/>
<dbReference type="SUPFAM" id="SSF63748">
    <property type="entry name" value="Tudor/PWWP/MBT"/>
    <property type="match status" value="1"/>
</dbReference>
<proteinExistence type="predicted"/>
<dbReference type="Gene3D" id="2.30.30.140">
    <property type="match status" value="1"/>
</dbReference>
<organism evidence="3 4">
    <name type="scientific">Tropilaelaps mercedesae</name>
    <dbReference type="NCBI Taxonomy" id="418985"/>
    <lineage>
        <taxon>Eukaryota</taxon>
        <taxon>Metazoa</taxon>
        <taxon>Ecdysozoa</taxon>
        <taxon>Arthropoda</taxon>
        <taxon>Chelicerata</taxon>
        <taxon>Arachnida</taxon>
        <taxon>Acari</taxon>
        <taxon>Parasitiformes</taxon>
        <taxon>Mesostigmata</taxon>
        <taxon>Gamasina</taxon>
        <taxon>Dermanyssoidea</taxon>
        <taxon>Laelapidae</taxon>
        <taxon>Tropilaelaps</taxon>
    </lineage>
</organism>
<protein>
    <submittedName>
        <fullName evidence="3">Hepatoma-derived growth factor isoform 2-like</fullName>
    </submittedName>
</protein>
<feature type="domain" description="PWWP" evidence="2">
    <location>
        <begin position="49"/>
        <end position="99"/>
    </location>
</feature>
<dbReference type="AlphaFoldDB" id="A0A1V9X6R6"/>
<sequence>MRVVLQVTETRRLLHSLADDSLFFSQAGRRGLSGAMMRRFPIARAIRMAGSLVFAKLKNFPYWPARVESKVEGTYYVYFFGTHETTALNISNLRPFNDETKKKYGHVKRKFFAEAMETIQNNPNYKADCVFNIPAATTKKTPTPKSHSQRKRKPPETLPPPPPKAPRDPPKRRSPPPEGGDTASKRKRKEAKSRDRDDQSDKSDSSDKLDRHRDRDSRGPGNCTGGGGLKALKIELKHEAKEVPLEAQDESTDPRKLAAERAMPVVYEYLNSERSPAEMGRLPLIKRRPLMSVVVRVPCVMGEDPLSAPLELRLLGNVLQPKALLRQLGRTAPEMIGEMRGRYVKVFVERDAAEHLIASWLLDLFGYQYCMKCSNTLWLRMLWGDLSGRVRCRISKELVDGAVVLGENWCEHFVKICGIDDFDRTMPLVVVRRLSQDVVDQLSKGEPPRDLAPLSAEPSGVLPLLKPLGGEREKEAKSGGRGDKYECSESRELESFS</sequence>
<evidence type="ECO:0000313" key="3">
    <source>
        <dbReference type="EMBL" id="OQR68972.1"/>
    </source>
</evidence>
<keyword evidence="4" id="KW-1185">Reference proteome</keyword>
<dbReference type="Proteomes" id="UP000192247">
    <property type="component" value="Unassembled WGS sequence"/>
</dbReference>
<dbReference type="PANTHER" id="PTHR12550">
    <property type="entry name" value="HEPATOMA-DERIVED GROWTH FACTOR-RELATED"/>
    <property type="match status" value="1"/>
</dbReference>